<dbReference type="Proteomes" id="UP001311799">
    <property type="component" value="Unassembled WGS sequence"/>
</dbReference>
<name>A0AAV9XTI5_9CRYT</name>
<protein>
    <recommendedName>
        <fullName evidence="3">BRCT domain-containing protein</fullName>
    </recommendedName>
</protein>
<evidence type="ECO:0008006" key="3">
    <source>
        <dbReference type="Google" id="ProtNLM"/>
    </source>
</evidence>
<dbReference type="EMBL" id="JAWDEY010000035">
    <property type="protein sequence ID" value="KAK6587991.1"/>
    <property type="molecule type" value="Genomic_DNA"/>
</dbReference>
<gene>
    <name evidence="1" type="ORF">RS030_71143</name>
</gene>
<keyword evidence="2" id="KW-1185">Reference proteome</keyword>
<sequence length="897" mass="105253">MIGKSKRSTCIHISTAKKFLTSYVKLSEENFCSEYDICYYKQCNNGIIKEKSSYGIPRKKCDTPIGFVGVGLKQSSHIPLEMRKVFINNSGSDGFASDDNDRELSLDDELGNFGEPTYREIDISDEKKRNAVKNIFNKNISLKIDLECKNINDNKNNILEWYRLNCPVWNESSHMVMSGIFKSTPDWKRLVYYKNKLSCEWGSAIVVLLMQFWQTSLSYTDLIVNNEDLSIVEYVGGSEESCIPLRILVKFERKNSNVSSNTSTELTVKPSENSKKTNVYKPFESFGEHQDEEYKEEIKNTRVYSYSKNIVRYLEMVKYIKLRDLSSEFRHLEGKFNNDFDKDICQLYMDHPNDFQLKFQSKYDKDVIKLIKSCIKGRKYDNEKKLWVFPIETIYESVRMVDFLGGKINDIVLSLLVNGDKAKYLINSENGVNYIEFDDLFCSEYELVEKWKNYLPKASKNAWFRYKIRFHIENIFNIDNKIKIESTNNDVSRIRDSNIFYYYLELIGESNADNYQKDEILKVLRNNDIDIKWDEKLKRWKLKIEQFTKVISILRENLEYYFSNVLDGIIYKRLRKSTKNMNIQIESTGIEEKKSELSPSIICKLRKSKMNVNNYDNEENDYSDNYITETLNKTSNVKKLKIEDSSDSDLYEDDINDDYSNIRKQVIILSCLGKDEYDNIRLKNKIEKMINEIRIPEHLDGIEFMMWPKHYKEWELISFLIISKDLKLNNYHPKLLLSLISNVMVVKENMIDYIIQKNTWSDDSFETKFEIINGIPSLESRLYISEGIFCKTKLFIAGDPNCNHFKLCTRLATLGNASFVQNPLLADYIVICDEKDKTAIEIKKSVPKKQATKVQNTHGETHSIQVTPKWVYDVILDFSIIKPTSKRNHKAWVSERN</sequence>
<accession>A0AAV9XTI5</accession>
<organism evidence="1 2">
    <name type="scientific">Cryptosporidium xiaoi</name>
    <dbReference type="NCBI Taxonomy" id="659607"/>
    <lineage>
        <taxon>Eukaryota</taxon>
        <taxon>Sar</taxon>
        <taxon>Alveolata</taxon>
        <taxon>Apicomplexa</taxon>
        <taxon>Conoidasida</taxon>
        <taxon>Coccidia</taxon>
        <taxon>Eucoccidiorida</taxon>
        <taxon>Eimeriorina</taxon>
        <taxon>Cryptosporidiidae</taxon>
        <taxon>Cryptosporidium</taxon>
    </lineage>
</organism>
<dbReference type="AlphaFoldDB" id="A0AAV9XTI5"/>
<evidence type="ECO:0000313" key="1">
    <source>
        <dbReference type="EMBL" id="KAK6587991.1"/>
    </source>
</evidence>
<reference evidence="1 2" key="1">
    <citation type="submission" date="2023-10" db="EMBL/GenBank/DDBJ databases">
        <title>Comparative genomics analysis reveals potential genetic determinants of host preference in Cryptosporidium xiaoi.</title>
        <authorList>
            <person name="Xiao L."/>
            <person name="Li J."/>
        </authorList>
    </citation>
    <scope>NUCLEOTIDE SEQUENCE [LARGE SCALE GENOMIC DNA]</scope>
    <source>
        <strain evidence="1 2">52996</strain>
    </source>
</reference>
<proteinExistence type="predicted"/>
<comment type="caution">
    <text evidence="1">The sequence shown here is derived from an EMBL/GenBank/DDBJ whole genome shotgun (WGS) entry which is preliminary data.</text>
</comment>
<evidence type="ECO:0000313" key="2">
    <source>
        <dbReference type="Proteomes" id="UP001311799"/>
    </source>
</evidence>